<sequence>MIPRYQRILFWSLVAAILLVAAFLYRGHRQAQQRLAAGIDNEPIAAPVTTSTRDITLYLANDADATVTAKVVSIALPDDPTSRARVLLNHLLNTYAQPGSAHPLPGGQDVDDVFLVPNTPSTDVHTTDKSEMAIVNLTSTFCDKHPSGIQVEDLTIRSIVQTLHAAFPRVTEVRFLVDGQPRETLAGHADLTRTYSTSDTSTSNQQPANN</sequence>
<reference evidence="4" key="1">
    <citation type="journal article" date="2014" name="Int. J. Syst. Evol. Microbiol.">
        <title>Complete genome sequence of Corynebacterium casei LMG S-19264T (=DSM 44701T), isolated from a smear-ripened cheese.</title>
        <authorList>
            <consortium name="US DOE Joint Genome Institute (JGI-PGF)"/>
            <person name="Walter F."/>
            <person name="Albersmeier A."/>
            <person name="Kalinowski J."/>
            <person name="Ruckert C."/>
        </authorList>
    </citation>
    <scope>NUCLEOTIDE SEQUENCE</scope>
    <source>
        <strain evidence="4">CGMCC 1.15447</strain>
    </source>
</reference>
<organism evidence="4 5">
    <name type="scientific">Edaphobacter acidisoli</name>
    <dbReference type="NCBI Taxonomy" id="2040573"/>
    <lineage>
        <taxon>Bacteria</taxon>
        <taxon>Pseudomonadati</taxon>
        <taxon>Acidobacteriota</taxon>
        <taxon>Terriglobia</taxon>
        <taxon>Terriglobales</taxon>
        <taxon>Acidobacteriaceae</taxon>
        <taxon>Edaphobacter</taxon>
    </lineage>
</organism>
<dbReference type="AlphaFoldDB" id="A0A916RER3"/>
<keyword evidence="5" id="KW-1185">Reference proteome</keyword>
<dbReference type="Pfam" id="PF10646">
    <property type="entry name" value="Germane"/>
    <property type="match status" value="1"/>
</dbReference>
<evidence type="ECO:0000256" key="1">
    <source>
        <dbReference type="SAM" id="MobiDB-lite"/>
    </source>
</evidence>
<feature type="domain" description="GerMN" evidence="3">
    <location>
        <begin position="84"/>
        <end position="186"/>
    </location>
</feature>
<dbReference type="Proteomes" id="UP000648801">
    <property type="component" value="Unassembled WGS sequence"/>
</dbReference>
<evidence type="ECO:0000313" key="5">
    <source>
        <dbReference type="Proteomes" id="UP000648801"/>
    </source>
</evidence>
<feature type="region of interest" description="Disordered" evidence="1">
    <location>
        <begin position="188"/>
        <end position="210"/>
    </location>
</feature>
<accession>A0A916RER3</accession>
<keyword evidence="2" id="KW-0472">Membrane</keyword>
<comment type="caution">
    <text evidence="4">The sequence shown here is derived from an EMBL/GenBank/DDBJ whole genome shotgun (WGS) entry which is preliminary data.</text>
</comment>
<dbReference type="InterPro" id="IPR019606">
    <property type="entry name" value="GerMN"/>
</dbReference>
<proteinExistence type="predicted"/>
<name>A0A916RER3_9BACT</name>
<evidence type="ECO:0000256" key="2">
    <source>
        <dbReference type="SAM" id="Phobius"/>
    </source>
</evidence>
<feature type="compositionally biased region" description="Low complexity" evidence="1">
    <location>
        <begin position="192"/>
        <end position="203"/>
    </location>
</feature>
<feature type="transmembrane region" description="Helical" evidence="2">
    <location>
        <begin position="6"/>
        <end position="25"/>
    </location>
</feature>
<dbReference type="SMART" id="SM00909">
    <property type="entry name" value="Germane"/>
    <property type="match status" value="1"/>
</dbReference>
<evidence type="ECO:0000313" key="4">
    <source>
        <dbReference type="EMBL" id="GGA53341.1"/>
    </source>
</evidence>
<protein>
    <recommendedName>
        <fullName evidence="3">GerMN domain-containing protein</fullName>
    </recommendedName>
</protein>
<gene>
    <name evidence="4" type="ORF">GCM10011507_00500</name>
</gene>
<evidence type="ECO:0000259" key="3">
    <source>
        <dbReference type="SMART" id="SM00909"/>
    </source>
</evidence>
<dbReference type="EMBL" id="BMJB01000001">
    <property type="protein sequence ID" value="GGA53341.1"/>
    <property type="molecule type" value="Genomic_DNA"/>
</dbReference>
<keyword evidence="2" id="KW-0812">Transmembrane</keyword>
<dbReference type="RefSeq" id="WP_188757385.1">
    <property type="nucleotide sequence ID" value="NZ_BMJB01000001.1"/>
</dbReference>
<keyword evidence="2" id="KW-1133">Transmembrane helix</keyword>
<reference evidence="4" key="2">
    <citation type="submission" date="2020-09" db="EMBL/GenBank/DDBJ databases">
        <authorList>
            <person name="Sun Q."/>
            <person name="Zhou Y."/>
        </authorList>
    </citation>
    <scope>NUCLEOTIDE SEQUENCE</scope>
    <source>
        <strain evidence="4">CGMCC 1.15447</strain>
    </source>
</reference>